<protein>
    <submittedName>
        <fullName evidence="1">Uncharacterized protein</fullName>
    </submittedName>
</protein>
<evidence type="ECO:0000313" key="1">
    <source>
        <dbReference type="EMBL" id="KDQ10811.1"/>
    </source>
</evidence>
<sequence length="61" mass="6559">MHICCSKISLVKPRGKGGNTCLVRLYIEFLLTRDSKPSPLQWNVDDGGAVATSVDAGGLRI</sequence>
<dbReference type="AlphaFoldDB" id="A0A067MH06"/>
<proteinExistence type="predicted"/>
<reference evidence="2" key="1">
    <citation type="journal article" date="2014" name="Proc. Natl. Acad. Sci. U.S.A.">
        <title>Extensive sampling of basidiomycete genomes demonstrates inadequacy of the white-rot/brown-rot paradigm for wood decay fungi.</title>
        <authorList>
            <person name="Riley R."/>
            <person name="Salamov A.A."/>
            <person name="Brown D.W."/>
            <person name="Nagy L.G."/>
            <person name="Floudas D."/>
            <person name="Held B.W."/>
            <person name="Levasseur A."/>
            <person name="Lombard V."/>
            <person name="Morin E."/>
            <person name="Otillar R."/>
            <person name="Lindquist E.A."/>
            <person name="Sun H."/>
            <person name="LaButti K.M."/>
            <person name="Schmutz J."/>
            <person name="Jabbour D."/>
            <person name="Luo H."/>
            <person name="Baker S.E."/>
            <person name="Pisabarro A.G."/>
            <person name="Walton J.D."/>
            <person name="Blanchette R.A."/>
            <person name="Henrissat B."/>
            <person name="Martin F."/>
            <person name="Cullen D."/>
            <person name="Hibbett D.S."/>
            <person name="Grigoriev I.V."/>
        </authorList>
    </citation>
    <scope>NUCLEOTIDE SEQUENCE [LARGE SCALE GENOMIC DNA]</scope>
    <source>
        <strain evidence="2">FD-172 SS1</strain>
    </source>
</reference>
<keyword evidence="2" id="KW-1185">Reference proteome</keyword>
<dbReference type="InParanoid" id="A0A067MH06"/>
<name>A0A067MH06_BOTB1</name>
<accession>A0A067MH06</accession>
<evidence type="ECO:0000313" key="2">
    <source>
        <dbReference type="Proteomes" id="UP000027195"/>
    </source>
</evidence>
<dbReference type="Proteomes" id="UP000027195">
    <property type="component" value="Unassembled WGS sequence"/>
</dbReference>
<gene>
    <name evidence="1" type="ORF">BOTBODRAFT_35925</name>
</gene>
<dbReference type="EMBL" id="KL198064">
    <property type="protein sequence ID" value="KDQ10811.1"/>
    <property type="molecule type" value="Genomic_DNA"/>
</dbReference>
<dbReference type="HOGENOM" id="CLU_2922322_0_0_1"/>
<organism evidence="1 2">
    <name type="scientific">Botryobasidium botryosum (strain FD-172 SS1)</name>
    <dbReference type="NCBI Taxonomy" id="930990"/>
    <lineage>
        <taxon>Eukaryota</taxon>
        <taxon>Fungi</taxon>
        <taxon>Dikarya</taxon>
        <taxon>Basidiomycota</taxon>
        <taxon>Agaricomycotina</taxon>
        <taxon>Agaricomycetes</taxon>
        <taxon>Cantharellales</taxon>
        <taxon>Botryobasidiaceae</taxon>
        <taxon>Botryobasidium</taxon>
    </lineage>
</organism>